<feature type="transmembrane region" description="Helical" evidence="6">
    <location>
        <begin position="38"/>
        <end position="60"/>
    </location>
</feature>
<evidence type="ECO:0000256" key="4">
    <source>
        <dbReference type="ARBA" id="ARBA00022989"/>
    </source>
</evidence>
<dbReference type="NCBIfam" id="TIGR03718">
    <property type="entry name" value="R_switched_Alx"/>
    <property type="match status" value="1"/>
</dbReference>
<dbReference type="Pfam" id="PF03741">
    <property type="entry name" value="TerC"/>
    <property type="match status" value="1"/>
</dbReference>
<dbReference type="RefSeq" id="WP_380634102.1">
    <property type="nucleotide sequence ID" value="NZ_JBHSQO010000005.1"/>
</dbReference>
<evidence type="ECO:0000256" key="6">
    <source>
        <dbReference type="SAM" id="Phobius"/>
    </source>
</evidence>
<feature type="transmembrane region" description="Helical" evidence="6">
    <location>
        <begin position="6"/>
        <end position="26"/>
    </location>
</feature>
<evidence type="ECO:0000256" key="3">
    <source>
        <dbReference type="ARBA" id="ARBA00022692"/>
    </source>
</evidence>
<accession>A0ABW1P116</accession>
<feature type="transmembrane region" description="Helical" evidence="6">
    <location>
        <begin position="72"/>
        <end position="91"/>
    </location>
</feature>
<keyword evidence="4 6" id="KW-1133">Transmembrane helix</keyword>
<evidence type="ECO:0000256" key="2">
    <source>
        <dbReference type="ARBA" id="ARBA00007511"/>
    </source>
</evidence>
<evidence type="ECO:0000313" key="8">
    <source>
        <dbReference type="Proteomes" id="UP001596220"/>
    </source>
</evidence>
<evidence type="ECO:0000256" key="1">
    <source>
        <dbReference type="ARBA" id="ARBA00004141"/>
    </source>
</evidence>
<keyword evidence="5 6" id="KW-0472">Membrane</keyword>
<reference evidence="8" key="1">
    <citation type="journal article" date="2019" name="Int. J. Syst. Evol. Microbiol.">
        <title>The Global Catalogue of Microorganisms (GCM) 10K type strain sequencing project: providing services to taxonomists for standard genome sequencing and annotation.</title>
        <authorList>
            <consortium name="The Broad Institute Genomics Platform"/>
            <consortium name="The Broad Institute Genome Sequencing Center for Infectious Disease"/>
            <person name="Wu L."/>
            <person name="Ma J."/>
        </authorList>
    </citation>
    <scope>NUCLEOTIDE SEQUENCE [LARGE SCALE GENOMIC DNA]</scope>
    <source>
        <strain evidence="8">CGMCC 4.7246</strain>
    </source>
</reference>
<feature type="transmembrane region" description="Helical" evidence="6">
    <location>
        <begin position="192"/>
        <end position="219"/>
    </location>
</feature>
<protein>
    <submittedName>
        <fullName evidence="7">TerC family protein</fullName>
    </submittedName>
</protein>
<evidence type="ECO:0000313" key="7">
    <source>
        <dbReference type="EMBL" id="MFC6089119.1"/>
    </source>
</evidence>
<comment type="subcellular location">
    <subcellularLocation>
        <location evidence="1">Membrane</location>
        <topology evidence="1">Multi-pass membrane protein</topology>
    </subcellularLocation>
</comment>
<comment type="similarity">
    <text evidence="2">Belongs to the TerC family.</text>
</comment>
<feature type="transmembrane region" description="Helical" evidence="6">
    <location>
        <begin position="225"/>
        <end position="246"/>
    </location>
</feature>
<feature type="transmembrane region" description="Helical" evidence="6">
    <location>
        <begin position="293"/>
        <end position="317"/>
    </location>
</feature>
<feature type="transmembrane region" description="Helical" evidence="6">
    <location>
        <begin position="103"/>
        <end position="125"/>
    </location>
</feature>
<sequence>MSVPVWLWLATIAGLIVLLAIDLFIVDRKPHEVTIGEAGRWVSFYIGMAILFGLGVWYFAGGTPAGEFFAGYITEYSLSVDNLFIFLIIMSTFKVPAIHQHKVLLIGILMALVMRGIFIAVGAAVIAQFSWVFYLFGAFLIYTGYKLAFTNHDDDGEEYKENIATRVVRKVYPVTDGYQGGRSFVKIDGKRFVTPMFIVIVAIGTTDLLFALDSIPAIFGLTKEPFLVFTANAFALMGLRQLYFLLGGLLNKLVYLSIGLSVILGFIGVKLILEALHTNSLSFLNGGEPLHVPTVGIEVSLSVIIGVLVITTVASLVKVKRHPEAAKHVGAGTDPGK</sequence>
<name>A0ABW1P116_9PSEU</name>
<dbReference type="InterPro" id="IPR005496">
    <property type="entry name" value="Integral_membrane_TerC"/>
</dbReference>
<organism evidence="7 8">
    <name type="scientific">Saccharothrix lopnurensis</name>
    <dbReference type="NCBI Taxonomy" id="1670621"/>
    <lineage>
        <taxon>Bacteria</taxon>
        <taxon>Bacillati</taxon>
        <taxon>Actinomycetota</taxon>
        <taxon>Actinomycetes</taxon>
        <taxon>Pseudonocardiales</taxon>
        <taxon>Pseudonocardiaceae</taxon>
        <taxon>Saccharothrix</taxon>
    </lineage>
</organism>
<proteinExistence type="inferred from homology"/>
<comment type="caution">
    <text evidence="7">The sequence shown here is derived from an EMBL/GenBank/DDBJ whole genome shotgun (WGS) entry which is preliminary data.</text>
</comment>
<dbReference type="EMBL" id="JBHSQO010000005">
    <property type="protein sequence ID" value="MFC6089119.1"/>
    <property type="molecule type" value="Genomic_DNA"/>
</dbReference>
<dbReference type="Proteomes" id="UP001596220">
    <property type="component" value="Unassembled WGS sequence"/>
</dbReference>
<dbReference type="PANTHER" id="PTHR30238:SF0">
    <property type="entry name" value="THYLAKOID MEMBRANE PROTEIN TERC, CHLOROPLASTIC"/>
    <property type="match status" value="1"/>
</dbReference>
<keyword evidence="3 6" id="KW-0812">Transmembrane</keyword>
<keyword evidence="8" id="KW-1185">Reference proteome</keyword>
<dbReference type="InterPro" id="IPR022369">
    <property type="entry name" value="Integral_membrane_TerC_rswitch"/>
</dbReference>
<evidence type="ECO:0000256" key="5">
    <source>
        <dbReference type="ARBA" id="ARBA00023136"/>
    </source>
</evidence>
<gene>
    <name evidence="7" type="ORF">ACFP3R_07535</name>
</gene>
<feature type="transmembrane region" description="Helical" evidence="6">
    <location>
        <begin position="253"/>
        <end position="273"/>
    </location>
</feature>
<dbReference type="PANTHER" id="PTHR30238">
    <property type="entry name" value="MEMBRANE BOUND PREDICTED REDOX MODULATOR"/>
    <property type="match status" value="1"/>
</dbReference>
<feature type="transmembrane region" description="Helical" evidence="6">
    <location>
        <begin position="131"/>
        <end position="149"/>
    </location>
</feature>